<feature type="domain" description="HTH gntR-type" evidence="6">
    <location>
        <begin position="8"/>
        <end position="75"/>
    </location>
</feature>
<gene>
    <name evidence="7" type="ORF">GCM10008939_10450</name>
</gene>
<dbReference type="InterPro" id="IPR004839">
    <property type="entry name" value="Aminotransferase_I/II_large"/>
</dbReference>
<keyword evidence="3" id="KW-0805">Transcription regulation</keyword>
<dbReference type="InterPro" id="IPR015424">
    <property type="entry name" value="PyrdxlP-dep_Trfase"/>
</dbReference>
<evidence type="ECO:0000256" key="4">
    <source>
        <dbReference type="ARBA" id="ARBA00023125"/>
    </source>
</evidence>
<dbReference type="AlphaFoldDB" id="A0A917UME0"/>
<name>A0A917UME0_9DEIO</name>
<protein>
    <submittedName>
        <fullName evidence="7">Transcriptional regulator</fullName>
    </submittedName>
</protein>
<evidence type="ECO:0000259" key="6">
    <source>
        <dbReference type="PROSITE" id="PS50949"/>
    </source>
</evidence>
<dbReference type="GO" id="GO:0003700">
    <property type="term" value="F:DNA-binding transcription factor activity"/>
    <property type="evidence" value="ECO:0007669"/>
    <property type="project" value="InterPro"/>
</dbReference>
<comment type="similarity">
    <text evidence="1">In the C-terminal section; belongs to the class-I pyridoxal-phosphate-dependent aminotransferase family.</text>
</comment>
<keyword evidence="5" id="KW-0804">Transcription</keyword>
<dbReference type="InterPro" id="IPR015421">
    <property type="entry name" value="PyrdxlP-dep_Trfase_major"/>
</dbReference>
<dbReference type="InterPro" id="IPR000524">
    <property type="entry name" value="Tscrpt_reg_HTH_GntR"/>
</dbReference>
<evidence type="ECO:0000313" key="7">
    <source>
        <dbReference type="EMBL" id="GGJ67996.1"/>
    </source>
</evidence>
<evidence type="ECO:0000256" key="5">
    <source>
        <dbReference type="ARBA" id="ARBA00023163"/>
    </source>
</evidence>
<dbReference type="SUPFAM" id="SSF53383">
    <property type="entry name" value="PLP-dependent transferases"/>
    <property type="match status" value="1"/>
</dbReference>
<dbReference type="InterPro" id="IPR036388">
    <property type="entry name" value="WH-like_DNA-bd_sf"/>
</dbReference>
<dbReference type="InterPro" id="IPR015422">
    <property type="entry name" value="PyrdxlP-dep_Trfase_small"/>
</dbReference>
<evidence type="ECO:0000313" key="8">
    <source>
        <dbReference type="Proteomes" id="UP000635726"/>
    </source>
</evidence>
<sequence length="469" mass="50568">MKPTQGEPQGSVRILEALRALLEQEYRPGDRLPSVRDLTRQYQASPVTVSAALTRLVGEGRIVTQPGRGTFVAQVSAPTPVRDVGWQTVALSETLALPGEMQTMLSPTPAGLIPLGSGYTDESLHPADLLHRTAASAARRPGIWSRLPPEGLEALRTWFAQQLGPEHRPEDLLIAPGGQAALSTALRALVPPGAPLLVESPTYYGVLAAARTIGARLIPVPTDTHGIRPDLLHAAFRASGARVLYLQPLYANPTGAVLSPERRAEVIRAAEEAGAFIVEDDYARDLNLHGTPPPPLAVLAPDRVVYLRSITKSTAPGLRVAAIAALGPVRTRLRNARAVEDYFLSGPIQETALQVLTSRIWPRHLQHLRGTLRGRRDVMRAALARHLPHLQVMGTPAGGFNLWVRLPDHTDDLTYVADAARQGVQVSAGRNYFPAEPDGSYVRLSYAACSAQRIEDAVLRLAAVPLHSA</sequence>
<reference evidence="7" key="1">
    <citation type="journal article" date="2014" name="Int. J. Syst. Evol. Microbiol.">
        <title>Complete genome sequence of Corynebacterium casei LMG S-19264T (=DSM 44701T), isolated from a smear-ripened cheese.</title>
        <authorList>
            <consortium name="US DOE Joint Genome Institute (JGI-PGF)"/>
            <person name="Walter F."/>
            <person name="Albersmeier A."/>
            <person name="Kalinowski J."/>
            <person name="Ruckert C."/>
        </authorList>
    </citation>
    <scope>NUCLEOTIDE SEQUENCE</scope>
    <source>
        <strain evidence="7">JCM 14371</strain>
    </source>
</reference>
<proteinExistence type="inferred from homology"/>
<dbReference type="InterPro" id="IPR036390">
    <property type="entry name" value="WH_DNA-bd_sf"/>
</dbReference>
<evidence type="ECO:0000256" key="3">
    <source>
        <dbReference type="ARBA" id="ARBA00023015"/>
    </source>
</evidence>
<dbReference type="SMART" id="SM00345">
    <property type="entry name" value="HTH_GNTR"/>
    <property type="match status" value="1"/>
</dbReference>
<dbReference type="Proteomes" id="UP000635726">
    <property type="component" value="Unassembled WGS sequence"/>
</dbReference>
<dbReference type="InterPro" id="IPR051446">
    <property type="entry name" value="HTH_trans_reg/aminotransferase"/>
</dbReference>
<dbReference type="CDD" id="cd07377">
    <property type="entry name" value="WHTH_GntR"/>
    <property type="match status" value="1"/>
</dbReference>
<accession>A0A917UME0</accession>
<dbReference type="GO" id="GO:0003677">
    <property type="term" value="F:DNA binding"/>
    <property type="evidence" value="ECO:0007669"/>
    <property type="project" value="UniProtKB-KW"/>
</dbReference>
<reference evidence="7" key="2">
    <citation type="submission" date="2020-09" db="EMBL/GenBank/DDBJ databases">
        <authorList>
            <person name="Sun Q."/>
            <person name="Ohkuma M."/>
        </authorList>
    </citation>
    <scope>NUCLEOTIDE SEQUENCE</scope>
    <source>
        <strain evidence="7">JCM 14371</strain>
    </source>
</reference>
<dbReference type="Gene3D" id="3.40.640.10">
    <property type="entry name" value="Type I PLP-dependent aspartate aminotransferase-like (Major domain)"/>
    <property type="match status" value="1"/>
</dbReference>
<organism evidence="7 8">
    <name type="scientific">Deinococcus aquiradiocola</name>
    <dbReference type="NCBI Taxonomy" id="393059"/>
    <lineage>
        <taxon>Bacteria</taxon>
        <taxon>Thermotogati</taxon>
        <taxon>Deinococcota</taxon>
        <taxon>Deinococci</taxon>
        <taxon>Deinococcales</taxon>
        <taxon>Deinococcaceae</taxon>
        <taxon>Deinococcus</taxon>
    </lineage>
</organism>
<comment type="caution">
    <text evidence="7">The sequence shown here is derived from an EMBL/GenBank/DDBJ whole genome shotgun (WGS) entry which is preliminary data.</text>
</comment>
<keyword evidence="4" id="KW-0238">DNA-binding</keyword>
<evidence type="ECO:0000256" key="1">
    <source>
        <dbReference type="ARBA" id="ARBA00005384"/>
    </source>
</evidence>
<dbReference type="EMBL" id="BMOE01000002">
    <property type="protein sequence ID" value="GGJ67996.1"/>
    <property type="molecule type" value="Genomic_DNA"/>
</dbReference>
<dbReference type="GO" id="GO:0030170">
    <property type="term" value="F:pyridoxal phosphate binding"/>
    <property type="evidence" value="ECO:0007669"/>
    <property type="project" value="InterPro"/>
</dbReference>
<evidence type="ECO:0000256" key="2">
    <source>
        <dbReference type="ARBA" id="ARBA00022898"/>
    </source>
</evidence>
<dbReference type="Pfam" id="PF00392">
    <property type="entry name" value="GntR"/>
    <property type="match status" value="1"/>
</dbReference>
<dbReference type="Pfam" id="PF00155">
    <property type="entry name" value="Aminotran_1_2"/>
    <property type="match status" value="1"/>
</dbReference>
<dbReference type="PROSITE" id="PS50949">
    <property type="entry name" value="HTH_GNTR"/>
    <property type="match status" value="1"/>
</dbReference>
<dbReference type="Gene3D" id="3.90.1150.10">
    <property type="entry name" value="Aspartate Aminotransferase, domain 1"/>
    <property type="match status" value="1"/>
</dbReference>
<dbReference type="RefSeq" id="WP_188961208.1">
    <property type="nucleotide sequence ID" value="NZ_BMOE01000002.1"/>
</dbReference>
<dbReference type="SUPFAM" id="SSF46785">
    <property type="entry name" value="Winged helix' DNA-binding domain"/>
    <property type="match status" value="1"/>
</dbReference>
<dbReference type="PANTHER" id="PTHR46577:SF2">
    <property type="entry name" value="TRANSCRIPTIONAL REGULATORY PROTEIN"/>
    <property type="match status" value="1"/>
</dbReference>
<dbReference type="Gene3D" id="1.10.10.10">
    <property type="entry name" value="Winged helix-like DNA-binding domain superfamily/Winged helix DNA-binding domain"/>
    <property type="match status" value="1"/>
</dbReference>
<keyword evidence="2" id="KW-0663">Pyridoxal phosphate</keyword>
<dbReference type="PANTHER" id="PTHR46577">
    <property type="entry name" value="HTH-TYPE TRANSCRIPTIONAL REGULATORY PROTEIN GABR"/>
    <property type="match status" value="1"/>
</dbReference>
<dbReference type="CDD" id="cd00609">
    <property type="entry name" value="AAT_like"/>
    <property type="match status" value="1"/>
</dbReference>
<keyword evidence="8" id="KW-1185">Reference proteome</keyword>